<dbReference type="PANTHER" id="PTHR33112">
    <property type="entry name" value="DOMAIN PROTEIN, PUTATIVE-RELATED"/>
    <property type="match status" value="1"/>
</dbReference>
<dbReference type="PANTHER" id="PTHR33112:SF12">
    <property type="entry name" value="HETEROKARYON INCOMPATIBILITY DOMAIN-CONTAINING PROTEIN"/>
    <property type="match status" value="1"/>
</dbReference>
<dbReference type="InterPro" id="IPR010730">
    <property type="entry name" value="HET"/>
</dbReference>
<dbReference type="OrthoDB" id="2958217at2759"/>
<dbReference type="EMBL" id="JAFJYH010000559">
    <property type="protein sequence ID" value="KAG4410910.1"/>
    <property type="molecule type" value="Genomic_DNA"/>
</dbReference>
<reference evidence="2" key="1">
    <citation type="submission" date="2021-02" db="EMBL/GenBank/DDBJ databases">
        <title>Genome sequence Cadophora malorum strain M34.</title>
        <authorList>
            <person name="Stefanovic E."/>
            <person name="Vu D."/>
            <person name="Scully C."/>
            <person name="Dijksterhuis J."/>
            <person name="Roader J."/>
            <person name="Houbraken J."/>
        </authorList>
    </citation>
    <scope>NUCLEOTIDE SEQUENCE</scope>
    <source>
        <strain evidence="2">M34</strain>
    </source>
</reference>
<feature type="domain" description="Heterokaryon incompatibility" evidence="1">
    <location>
        <begin position="425"/>
        <end position="565"/>
    </location>
</feature>
<proteinExistence type="predicted"/>
<evidence type="ECO:0000313" key="3">
    <source>
        <dbReference type="Proteomes" id="UP000664132"/>
    </source>
</evidence>
<evidence type="ECO:0000313" key="2">
    <source>
        <dbReference type="EMBL" id="KAG4410910.1"/>
    </source>
</evidence>
<evidence type="ECO:0000259" key="1">
    <source>
        <dbReference type="Pfam" id="PF06985"/>
    </source>
</evidence>
<comment type="caution">
    <text evidence="2">The sequence shown here is derived from an EMBL/GenBank/DDBJ whole genome shotgun (WGS) entry which is preliminary data.</text>
</comment>
<organism evidence="2 3">
    <name type="scientific">Cadophora malorum</name>
    <dbReference type="NCBI Taxonomy" id="108018"/>
    <lineage>
        <taxon>Eukaryota</taxon>
        <taxon>Fungi</taxon>
        <taxon>Dikarya</taxon>
        <taxon>Ascomycota</taxon>
        <taxon>Pezizomycotina</taxon>
        <taxon>Leotiomycetes</taxon>
        <taxon>Helotiales</taxon>
        <taxon>Ploettnerulaceae</taxon>
        <taxon>Cadophora</taxon>
    </lineage>
</organism>
<accession>A0A8H7SY04</accession>
<gene>
    <name evidence="2" type="ORF">IFR04_015954</name>
</gene>
<dbReference type="Pfam" id="PF06985">
    <property type="entry name" value="HET"/>
    <property type="match status" value="1"/>
</dbReference>
<dbReference type="AlphaFoldDB" id="A0A8H7SY04"/>
<protein>
    <recommendedName>
        <fullName evidence="1">Heterokaryon incompatibility domain-containing protein</fullName>
    </recommendedName>
</protein>
<sequence length="945" mass="108491">MVDDATARIMLFLLDNNRANHSSDYAYSLSLFPFFNNMEPGPEYSYPDNLPKCPIFVDRIGWLPSEEVCRYLMMGYRVWDDNGRRLHFSGLPFGFDGLKAPIRYDAKTICTQDPRQVPDLHWQLRKGDLARPRNDEEFENPMPWDVRLGVPEFSQKGTNLQLVQRAWIQNRFENATPCYFQGDCFRFEHLGGWKVDTSPLKEIPYDERSEWIVGPYARIGADFQCLTTMYPPTKVTLDGNTGEPKLCELCSSLDFKDLFEWGLADVEIDFGMTDELLARMNCDFCRILATLCEDGLDHLRRGVLPNSTSGNENSRDGFDLNQQILAHFVRDPGHCLTTKPCLVLKQDYRREYLGPIVSLGTVRGEIRGNLSLEDRRFVDFDLLKRMIGKCASTHEECKREARDDEEMILIDVNQMCLVQVKNVQYITLSYVWGNKPIFKTTQSNFESLQVAGSLDQVSTLTRDGAAVVKSLNIQYLWIDALCIIQDDEFHKRTQISRMADIYGQSCLTIVALTGTSSDSPLPGISIPRPQTLSVVHDMPFTFHLSGLTQTAHDQVYETRGWTFQERLISRRCLYFADRQIHFECRHGCTSDHEQIFPENDRGRYATPLNPLQPLHSLNSVDKFSLTALETFTSVVCQYTSRTLSYSSDIENAFLGIQAFMSRKLSWRFVAALPTGIFDWALLWLPRGNLKRRVWKNSDGTKTKPPSWSWLGWEGQASYGFYDYLHKPFFLRIRPRIYNFTLLVREEKIQIHREPSNLWHDDITKDLHPPTKSDRSTPIPNISFTNSPSLYLQFTAEFIPSHQPTQKPSIYPPSYRPPPPQHTTYYTPPPPLLPSSIEWLTTGPSNGMLRPGLRHNYNSTVENLASTYDSDRLAIIAIAAADAQMTVRGGQFGEDKLFEERGRCVVMLVVRGEEEEGKVWERLAIGYLSVESWDAMKPCRKAFYLA</sequence>
<keyword evidence="3" id="KW-1185">Reference proteome</keyword>
<dbReference type="Proteomes" id="UP000664132">
    <property type="component" value="Unassembled WGS sequence"/>
</dbReference>
<name>A0A8H7SY04_9HELO</name>